<dbReference type="InParanoid" id="G7E7U0"/>
<dbReference type="Proteomes" id="UP000009131">
    <property type="component" value="Unassembled WGS sequence"/>
</dbReference>
<evidence type="ECO:0000256" key="2">
    <source>
        <dbReference type="SAM" id="MobiDB-lite"/>
    </source>
</evidence>
<dbReference type="PANTHER" id="PTHR11937">
    <property type="entry name" value="ACTIN"/>
    <property type="match status" value="1"/>
</dbReference>
<dbReference type="HOGENOM" id="CLU_008246_1_0_1"/>
<feature type="compositionally biased region" description="Basic and acidic residues" evidence="2">
    <location>
        <begin position="379"/>
        <end position="391"/>
    </location>
</feature>
<protein>
    <recommendedName>
        <fullName evidence="5">Actin-related protein 5</fullName>
    </recommendedName>
</protein>
<dbReference type="SMART" id="SM00268">
    <property type="entry name" value="ACTIN"/>
    <property type="match status" value="1"/>
</dbReference>
<evidence type="ECO:0000313" key="4">
    <source>
        <dbReference type="Proteomes" id="UP000009131"/>
    </source>
</evidence>
<dbReference type="Gene3D" id="3.30.420.40">
    <property type="match status" value="2"/>
</dbReference>
<dbReference type="SUPFAM" id="SSF53067">
    <property type="entry name" value="Actin-like ATPase domain"/>
    <property type="match status" value="2"/>
</dbReference>
<evidence type="ECO:0008006" key="5">
    <source>
        <dbReference type="Google" id="ProtNLM"/>
    </source>
</evidence>
<dbReference type="FunCoup" id="G7E7U0">
    <property type="interactions" value="285"/>
</dbReference>
<reference evidence="3 4" key="2">
    <citation type="journal article" date="2012" name="Open Biol.">
        <title>Characteristics of nucleosomes and linker DNA regions on the genome of the basidiomycete Mixia osmundae revealed by mono- and dinucleosome mapping.</title>
        <authorList>
            <person name="Nishida H."/>
            <person name="Kondo S."/>
            <person name="Matsumoto T."/>
            <person name="Suzuki Y."/>
            <person name="Yoshikawa H."/>
            <person name="Taylor T.D."/>
            <person name="Sugiyama J."/>
        </authorList>
    </citation>
    <scope>NUCLEOTIDE SEQUENCE [LARGE SCALE GENOMIC DNA]</scope>
    <source>
        <strain evidence="4">CBS 9802 / IAM 14324 / JCM 22182 / KY 12970</strain>
    </source>
</reference>
<dbReference type="Pfam" id="PF00022">
    <property type="entry name" value="Actin"/>
    <property type="match status" value="2"/>
</dbReference>
<keyword evidence="4" id="KW-1185">Reference proteome</keyword>
<evidence type="ECO:0000313" key="3">
    <source>
        <dbReference type="EMBL" id="GAA98900.1"/>
    </source>
</evidence>
<dbReference type="EMBL" id="BABT02000165">
    <property type="protein sequence ID" value="GAA98900.1"/>
    <property type="molecule type" value="Genomic_DNA"/>
</dbReference>
<dbReference type="AlphaFoldDB" id="G7E7U0"/>
<reference evidence="3 4" key="1">
    <citation type="journal article" date="2011" name="J. Gen. Appl. Microbiol.">
        <title>Draft genome sequencing of the enigmatic basidiomycete Mixia osmundae.</title>
        <authorList>
            <person name="Nishida H."/>
            <person name="Nagatsuka Y."/>
            <person name="Sugiyama J."/>
        </authorList>
    </citation>
    <scope>NUCLEOTIDE SEQUENCE [LARGE SCALE GENOMIC DNA]</scope>
    <source>
        <strain evidence="4">CBS 9802 / IAM 14324 / JCM 22182 / KY 12970</strain>
    </source>
</reference>
<dbReference type="OrthoDB" id="7340501at2759"/>
<gene>
    <name evidence="3" type="primary">Mo05588</name>
    <name evidence="3" type="ORF">E5Q_05588</name>
</gene>
<dbReference type="InterPro" id="IPR004000">
    <property type="entry name" value="Actin"/>
</dbReference>
<dbReference type="eggNOG" id="KOG0681">
    <property type="taxonomic scope" value="Eukaryota"/>
</dbReference>
<dbReference type="CDD" id="cd10211">
    <property type="entry name" value="ASKHA_NBD_Arp5"/>
    <property type="match status" value="1"/>
</dbReference>
<dbReference type="InterPro" id="IPR043129">
    <property type="entry name" value="ATPase_NBD"/>
</dbReference>
<comment type="caution">
    <text evidence="3">The sequence shown here is derived from an EMBL/GenBank/DDBJ whole genome shotgun (WGS) entry which is preliminary data.</text>
</comment>
<accession>G7E7U0</accession>
<organism evidence="3 4">
    <name type="scientific">Mixia osmundae (strain CBS 9802 / IAM 14324 / JCM 22182 / KY 12970)</name>
    <dbReference type="NCBI Taxonomy" id="764103"/>
    <lineage>
        <taxon>Eukaryota</taxon>
        <taxon>Fungi</taxon>
        <taxon>Dikarya</taxon>
        <taxon>Basidiomycota</taxon>
        <taxon>Pucciniomycotina</taxon>
        <taxon>Mixiomycetes</taxon>
        <taxon>Mixiales</taxon>
        <taxon>Mixiaceae</taxon>
        <taxon>Mixia</taxon>
    </lineage>
</organism>
<dbReference type="STRING" id="764103.G7E7U0"/>
<name>G7E7U0_MIXOS</name>
<sequence length="723" mass="81322">MHAPAPAQPRRIWEVPERPTPAYIAPFADYSSISSIPRNALIIDNGGSEIRAGYASQQDPYVAVESLVSKYRERKRNQVVMLAGDATFVDNLAKTSIKAPHEGTDVVCNFDAMESLLDHVFIKLGVSSSNDRIEMPVAMTEPLCNLLAARAGVTEIMFEAYNVPSLTYAVDSLSAFYQSGASRDGLVVSSGNASTQIVPVLDGHARLDHAKRVSWGGATAASHILKLTQLKYPGFPTRVSYGQAWSLFQEHCYFSLDYNREIRDLASPSKLVAADRVIQFPFVIETVEEKSAEDLERLAKQRKDQGKRLQEQVARHRLEKLVQKEADLASFLELRQLGQTMPKKDYQRALEAQSFSDTAELDEEIKKIEATLQRARNKDMGIDPDEGKEPPDFSLVDVPDDQLDEDGIREKRKQRLMKAGFDARIRAKAEKAAEMEKQLKQAKEEEAFRLAHPQQWAAGLRSQYEALVNKMKDRKKARTQMHDRKSIASQARMKSIANLAADSPATKKRKIKGTDDGFGMDDKDWQVYREITTADDSEDEEDDAERLRELEGQLILHDPTFTDEHTVKVREHRKHTLFNAFLRGMAPDDHVDSLKLDDPEQAAQLHLNVERVRVPEVLYQPSIAGLDQAGLLEVIQNILQHFQPHERERLISNVFVTGRSSLVPNFDERLASSLTACLPVGAPLKVKRAADVRYDAWRGLRKFSQTDAFQAAGITLADYRECG</sequence>
<comment type="similarity">
    <text evidence="1">Belongs to the actin family.</text>
</comment>
<evidence type="ECO:0000256" key="1">
    <source>
        <dbReference type="RuleBase" id="RU000487"/>
    </source>
</evidence>
<proteinExistence type="inferred from homology"/>
<feature type="region of interest" description="Disordered" evidence="2">
    <location>
        <begin position="379"/>
        <end position="400"/>
    </location>
</feature>